<accession>A0A167SZ94</accession>
<sequence length="53" mass="5983">MSPDYPDSRNCESKGMVGIPFDIIRKEFAADIIATSRDFERSFKNAEERGGLN</sequence>
<evidence type="ECO:0000313" key="1">
    <source>
        <dbReference type="EMBL" id="KZP02398.1"/>
    </source>
</evidence>
<dbReference type="AlphaFoldDB" id="A0A167SZ94"/>
<gene>
    <name evidence="1" type="ORF">FIBSPDRAFT_880389</name>
</gene>
<proteinExistence type="predicted"/>
<evidence type="ECO:0000313" key="2">
    <source>
        <dbReference type="Proteomes" id="UP000076532"/>
    </source>
</evidence>
<keyword evidence="2" id="KW-1185">Reference proteome</keyword>
<organism evidence="1 2">
    <name type="scientific">Athelia psychrophila</name>
    <dbReference type="NCBI Taxonomy" id="1759441"/>
    <lineage>
        <taxon>Eukaryota</taxon>
        <taxon>Fungi</taxon>
        <taxon>Dikarya</taxon>
        <taxon>Basidiomycota</taxon>
        <taxon>Agaricomycotina</taxon>
        <taxon>Agaricomycetes</taxon>
        <taxon>Agaricomycetidae</taxon>
        <taxon>Atheliales</taxon>
        <taxon>Atheliaceae</taxon>
        <taxon>Athelia</taxon>
    </lineage>
</organism>
<name>A0A167SZ94_9AGAM</name>
<dbReference type="Proteomes" id="UP000076532">
    <property type="component" value="Unassembled WGS sequence"/>
</dbReference>
<dbReference type="EMBL" id="KV418615">
    <property type="protein sequence ID" value="KZP02398.1"/>
    <property type="molecule type" value="Genomic_DNA"/>
</dbReference>
<reference evidence="1 2" key="1">
    <citation type="journal article" date="2016" name="Mol. Biol. Evol.">
        <title>Comparative Genomics of Early-Diverging Mushroom-Forming Fungi Provides Insights into the Origins of Lignocellulose Decay Capabilities.</title>
        <authorList>
            <person name="Nagy L.G."/>
            <person name="Riley R."/>
            <person name="Tritt A."/>
            <person name="Adam C."/>
            <person name="Daum C."/>
            <person name="Floudas D."/>
            <person name="Sun H."/>
            <person name="Yadav J.S."/>
            <person name="Pangilinan J."/>
            <person name="Larsson K.H."/>
            <person name="Matsuura K."/>
            <person name="Barry K."/>
            <person name="Labutti K."/>
            <person name="Kuo R."/>
            <person name="Ohm R.A."/>
            <person name="Bhattacharya S.S."/>
            <person name="Shirouzu T."/>
            <person name="Yoshinaga Y."/>
            <person name="Martin F.M."/>
            <person name="Grigoriev I.V."/>
            <person name="Hibbett D.S."/>
        </authorList>
    </citation>
    <scope>NUCLEOTIDE SEQUENCE [LARGE SCALE GENOMIC DNA]</scope>
    <source>
        <strain evidence="1 2">CBS 109695</strain>
    </source>
</reference>
<protein>
    <submittedName>
        <fullName evidence="1">Uncharacterized protein</fullName>
    </submittedName>
</protein>